<proteinExistence type="predicted"/>
<dbReference type="Pfam" id="PF02620">
    <property type="entry name" value="YceD"/>
    <property type="match status" value="1"/>
</dbReference>
<dbReference type="OrthoDB" id="1524821at2"/>
<reference evidence="1 2" key="1">
    <citation type="submission" date="2014-07" db="EMBL/GenBank/DDBJ databases">
        <authorList>
            <person name="McCorrison J."/>
            <person name="Sanka R."/>
            <person name="Torralba M."/>
            <person name="Gillis M."/>
            <person name="Haft D.H."/>
            <person name="Methe B."/>
            <person name="Sutton G."/>
            <person name="Nelson K.E."/>
        </authorList>
    </citation>
    <scope>NUCLEOTIDE SEQUENCE [LARGE SCALE GENOMIC DNA]</scope>
    <source>
        <strain evidence="1 2">DNF00853</strain>
    </source>
</reference>
<protein>
    <recommendedName>
        <fullName evidence="3">Nucleic acid-binding protein</fullName>
    </recommendedName>
</protein>
<organism evidence="1 2">
    <name type="scientific">Hoylesella buccalis DNF00853</name>
    <dbReference type="NCBI Taxonomy" id="1401074"/>
    <lineage>
        <taxon>Bacteria</taxon>
        <taxon>Pseudomonadati</taxon>
        <taxon>Bacteroidota</taxon>
        <taxon>Bacteroidia</taxon>
        <taxon>Bacteroidales</taxon>
        <taxon>Prevotellaceae</taxon>
        <taxon>Hoylesella</taxon>
    </lineage>
</organism>
<accession>A0A095ZJ00</accession>
<name>A0A095ZJ00_9BACT</name>
<dbReference type="AlphaFoldDB" id="A0A095ZJ00"/>
<dbReference type="InterPro" id="IPR003772">
    <property type="entry name" value="YceD"/>
</dbReference>
<evidence type="ECO:0000313" key="2">
    <source>
        <dbReference type="Proteomes" id="UP000029556"/>
    </source>
</evidence>
<gene>
    <name evidence="1" type="ORF">HMPREF2137_06840</name>
</gene>
<dbReference type="Proteomes" id="UP000029556">
    <property type="component" value="Unassembled WGS sequence"/>
</dbReference>
<sequence>MRDLEPFKIDLKALTDQVVTYAFELDDAYFEAIEAPDIQKGNLSVALSIRRMAGSFELSFHIQGFVIVTCDLCLDEMQQPIDTVNTLMAKFGEEYSDDDDLIVVPEREGVLDISWFIYEFIDLSVPIKHVHAPGKCNAVMTKKLQELSATRSSLEDGEESVNPRWAGLEKLKTIIKD</sequence>
<dbReference type="RefSeq" id="WP_036872909.1">
    <property type="nucleotide sequence ID" value="NZ_JRNN01000065.1"/>
</dbReference>
<dbReference type="EMBL" id="JRNN01000065">
    <property type="protein sequence ID" value="KGF34688.1"/>
    <property type="molecule type" value="Genomic_DNA"/>
</dbReference>
<evidence type="ECO:0008006" key="3">
    <source>
        <dbReference type="Google" id="ProtNLM"/>
    </source>
</evidence>
<evidence type="ECO:0000313" key="1">
    <source>
        <dbReference type="EMBL" id="KGF34688.1"/>
    </source>
</evidence>
<comment type="caution">
    <text evidence="1">The sequence shown here is derived from an EMBL/GenBank/DDBJ whole genome shotgun (WGS) entry which is preliminary data.</text>
</comment>